<protein>
    <submittedName>
        <fullName evidence="3">Uncharacterized protein</fullName>
    </submittedName>
</protein>
<reference evidence="4" key="1">
    <citation type="journal article" date="2019" name="Int. J. Syst. Evol. Microbiol.">
        <title>The Global Catalogue of Microorganisms (GCM) 10K type strain sequencing project: providing services to taxonomists for standard genome sequencing and annotation.</title>
        <authorList>
            <consortium name="The Broad Institute Genomics Platform"/>
            <consortium name="The Broad Institute Genome Sequencing Center for Infectious Disease"/>
            <person name="Wu L."/>
            <person name="Ma J."/>
        </authorList>
    </citation>
    <scope>NUCLEOTIDE SEQUENCE [LARGE SCALE GENOMIC DNA]</scope>
    <source>
        <strain evidence="4">JCM 12607</strain>
    </source>
</reference>
<feature type="region of interest" description="Disordered" evidence="1">
    <location>
        <begin position="102"/>
        <end position="123"/>
    </location>
</feature>
<comment type="caution">
    <text evidence="3">The sequence shown here is derived from an EMBL/GenBank/DDBJ whole genome shotgun (WGS) entry which is preliminary data.</text>
</comment>
<feature type="compositionally biased region" description="Polar residues" evidence="1">
    <location>
        <begin position="110"/>
        <end position="120"/>
    </location>
</feature>
<feature type="compositionally biased region" description="Low complexity" evidence="1">
    <location>
        <begin position="303"/>
        <end position="313"/>
    </location>
</feature>
<accession>A0ABW2X314</accession>
<dbReference type="Proteomes" id="UP001596915">
    <property type="component" value="Unassembled WGS sequence"/>
</dbReference>
<feature type="compositionally biased region" description="Basic residues" evidence="1">
    <location>
        <begin position="260"/>
        <end position="275"/>
    </location>
</feature>
<keyword evidence="4" id="KW-1185">Reference proteome</keyword>
<proteinExistence type="predicted"/>
<keyword evidence="2" id="KW-0472">Membrane</keyword>
<feature type="transmembrane region" description="Helical" evidence="2">
    <location>
        <begin position="42"/>
        <end position="66"/>
    </location>
</feature>
<evidence type="ECO:0000256" key="1">
    <source>
        <dbReference type="SAM" id="MobiDB-lite"/>
    </source>
</evidence>
<dbReference type="EMBL" id="JBHTGL010000008">
    <property type="protein sequence ID" value="MFD0626329.1"/>
    <property type="molecule type" value="Genomic_DNA"/>
</dbReference>
<evidence type="ECO:0000313" key="3">
    <source>
        <dbReference type="EMBL" id="MFD0626329.1"/>
    </source>
</evidence>
<organism evidence="3 4">
    <name type="scientific">Streptomyces sanglieri</name>
    <dbReference type="NCBI Taxonomy" id="193460"/>
    <lineage>
        <taxon>Bacteria</taxon>
        <taxon>Bacillati</taxon>
        <taxon>Actinomycetota</taxon>
        <taxon>Actinomycetes</taxon>
        <taxon>Kitasatosporales</taxon>
        <taxon>Streptomycetaceae</taxon>
        <taxon>Streptomyces</taxon>
    </lineage>
</organism>
<evidence type="ECO:0000313" key="4">
    <source>
        <dbReference type="Proteomes" id="UP001596915"/>
    </source>
</evidence>
<feature type="compositionally biased region" description="Polar residues" evidence="1">
    <location>
        <begin position="234"/>
        <end position="245"/>
    </location>
</feature>
<name>A0ABW2X314_9ACTN</name>
<evidence type="ECO:0000256" key="2">
    <source>
        <dbReference type="SAM" id="Phobius"/>
    </source>
</evidence>
<keyword evidence="2" id="KW-0812">Transmembrane</keyword>
<sequence>MPFEADLAHALDRTTDSLEPDLTALTDRAVERGRSRSRRRRSAGVVAGVGACAAIAAAGLVLPGVLAGARSAGSDMETVALAVPRSAITGTQMIDAVKKTFPGSRFGQEHGQSNDPSNPNGGWVANGEVDVNDGHGAANVGVSALRLKLPLRDGDGLNCDNMAGRADAGDTCELSELPSSAALPGGALVVSEKIAERQPMGADSVPDSGIAHRWTTTVTLKSTGAQLQMVQWNTAGDFSGGNTPKPTRDTPALPEAGGGRTHRSHLGPGPRRRRLTCWQGKGQERRPGAGAGPVGGFPPRLPPAAARHATTEA</sequence>
<gene>
    <name evidence="3" type="ORF">ACFQ2K_30080</name>
</gene>
<keyword evidence="2" id="KW-1133">Transmembrane helix</keyword>
<feature type="region of interest" description="Disordered" evidence="1">
    <location>
        <begin position="234"/>
        <end position="313"/>
    </location>
</feature>